<dbReference type="Pfam" id="PF01408">
    <property type="entry name" value="GFO_IDH_MocA"/>
    <property type="match status" value="1"/>
</dbReference>
<dbReference type="GO" id="GO:0016491">
    <property type="term" value="F:oxidoreductase activity"/>
    <property type="evidence" value="ECO:0007669"/>
    <property type="project" value="UniProtKB-KW"/>
</dbReference>
<dbReference type="AlphaFoldDB" id="X1FIJ3"/>
<feature type="domain" description="Gfo/Idh/MocA-like oxidoreductase N-terminal" evidence="2">
    <location>
        <begin position="15"/>
        <end position="113"/>
    </location>
</feature>
<gene>
    <name evidence="3" type="ORF">S03H2_25378</name>
</gene>
<evidence type="ECO:0000259" key="2">
    <source>
        <dbReference type="Pfam" id="PF01408"/>
    </source>
</evidence>
<evidence type="ECO:0000256" key="1">
    <source>
        <dbReference type="ARBA" id="ARBA00023002"/>
    </source>
</evidence>
<name>X1FIJ3_9ZZZZ</name>
<accession>X1FIJ3</accession>
<dbReference type="SUPFAM" id="SSF51735">
    <property type="entry name" value="NAD(P)-binding Rossmann-fold domains"/>
    <property type="match status" value="1"/>
</dbReference>
<feature type="non-terminal residue" evidence="3">
    <location>
        <position position="159"/>
    </location>
</feature>
<dbReference type="PANTHER" id="PTHR43818:SF11">
    <property type="entry name" value="BCDNA.GH03377"/>
    <property type="match status" value="1"/>
</dbReference>
<dbReference type="InterPro" id="IPR000683">
    <property type="entry name" value="Gfo/Idh/MocA-like_OxRdtase_N"/>
</dbReference>
<dbReference type="InterPro" id="IPR050463">
    <property type="entry name" value="Gfo/Idh/MocA_oxidrdct_glycsds"/>
</dbReference>
<dbReference type="PANTHER" id="PTHR43818">
    <property type="entry name" value="BCDNA.GH03377"/>
    <property type="match status" value="1"/>
</dbReference>
<sequence>RFWSETFAENLSTIPGSNFVAVADLNYKPEDNIFPEEFARQHKVKLYHDPVEMVEQEGLEAVCIRTKHTEMANYVELIANTGVNMYITKPMATTTKDANRIVKAIKENRLIATSGSTGRFEGGISEAYRRFKNGAIGDLISIRVLHQHGSISRAYPMRD</sequence>
<comment type="caution">
    <text evidence="3">The sequence shown here is derived from an EMBL/GenBank/DDBJ whole genome shotgun (WGS) entry which is preliminary data.</text>
</comment>
<protein>
    <recommendedName>
        <fullName evidence="2">Gfo/Idh/MocA-like oxidoreductase N-terminal domain-containing protein</fullName>
    </recommendedName>
</protein>
<organism evidence="3">
    <name type="scientific">marine sediment metagenome</name>
    <dbReference type="NCBI Taxonomy" id="412755"/>
    <lineage>
        <taxon>unclassified sequences</taxon>
        <taxon>metagenomes</taxon>
        <taxon>ecological metagenomes</taxon>
    </lineage>
</organism>
<feature type="non-terminal residue" evidence="3">
    <location>
        <position position="1"/>
    </location>
</feature>
<dbReference type="GO" id="GO:0000166">
    <property type="term" value="F:nucleotide binding"/>
    <property type="evidence" value="ECO:0007669"/>
    <property type="project" value="InterPro"/>
</dbReference>
<keyword evidence="1" id="KW-0560">Oxidoreductase</keyword>
<dbReference type="Gene3D" id="3.40.50.720">
    <property type="entry name" value="NAD(P)-binding Rossmann-like Domain"/>
    <property type="match status" value="1"/>
</dbReference>
<reference evidence="3" key="1">
    <citation type="journal article" date="2014" name="Front. Microbiol.">
        <title>High frequency of phylogenetically diverse reductive dehalogenase-homologous genes in deep subseafloor sedimentary metagenomes.</title>
        <authorList>
            <person name="Kawai M."/>
            <person name="Futagami T."/>
            <person name="Toyoda A."/>
            <person name="Takaki Y."/>
            <person name="Nishi S."/>
            <person name="Hori S."/>
            <person name="Arai W."/>
            <person name="Tsubouchi T."/>
            <person name="Morono Y."/>
            <person name="Uchiyama I."/>
            <person name="Ito T."/>
            <person name="Fujiyama A."/>
            <person name="Inagaki F."/>
            <person name="Takami H."/>
        </authorList>
    </citation>
    <scope>NUCLEOTIDE SEQUENCE</scope>
    <source>
        <strain evidence="3">Expedition CK06-06</strain>
    </source>
</reference>
<evidence type="ECO:0000313" key="3">
    <source>
        <dbReference type="EMBL" id="GAH32350.1"/>
    </source>
</evidence>
<dbReference type="InterPro" id="IPR036291">
    <property type="entry name" value="NAD(P)-bd_dom_sf"/>
</dbReference>
<dbReference type="EMBL" id="BARU01014349">
    <property type="protein sequence ID" value="GAH32350.1"/>
    <property type="molecule type" value="Genomic_DNA"/>
</dbReference>
<proteinExistence type="predicted"/>